<evidence type="ECO:0000313" key="1">
    <source>
        <dbReference type="EMBL" id="EHG16697.1"/>
    </source>
</evidence>
<accession>G6AF56</accession>
<reference evidence="1 2" key="1">
    <citation type="submission" date="2011-10" db="EMBL/GenBank/DDBJ databases">
        <title>The Genome Sequence of Prevotella histicola F0411.</title>
        <authorList>
            <consortium name="The Broad Institute Genome Sequencing Platform"/>
            <person name="Earl A."/>
            <person name="Ward D."/>
            <person name="Feldgarden M."/>
            <person name="Gevers D."/>
            <person name="Izard J."/>
            <person name="Ganesan A."/>
            <person name="Blanton J.M."/>
            <person name="Baranova O.V."/>
            <person name="Tanner A.C."/>
            <person name="Mathney J.M.J."/>
            <person name="Dewhirst F.E."/>
            <person name="Young S.K."/>
            <person name="Zeng Q."/>
            <person name="Gargeya S."/>
            <person name="Fitzgerald M."/>
            <person name="Haas B."/>
            <person name="Abouelleil A."/>
            <person name="Alvarado L."/>
            <person name="Arachchi H.M."/>
            <person name="Berlin A."/>
            <person name="Brown A."/>
            <person name="Chapman S.B."/>
            <person name="Chen Z."/>
            <person name="Dunbar C."/>
            <person name="Freedman E."/>
            <person name="Gearin G."/>
            <person name="Gellesch M."/>
            <person name="Goldberg J."/>
            <person name="Griggs A."/>
            <person name="Gujja S."/>
            <person name="Heiman D."/>
            <person name="Howarth C."/>
            <person name="Larson L."/>
            <person name="Lui A."/>
            <person name="MacDonald P.J.P."/>
            <person name="Montmayeur A."/>
            <person name="Murphy C."/>
            <person name="Neiman D."/>
            <person name="Pearson M."/>
            <person name="Priest M."/>
            <person name="Roberts A."/>
            <person name="Saif S."/>
            <person name="Shea T."/>
            <person name="Shenoy N."/>
            <person name="Sisk P."/>
            <person name="Stolte C."/>
            <person name="Sykes S."/>
            <person name="Wortman J."/>
            <person name="Nusbaum C."/>
            <person name="Birren B."/>
        </authorList>
    </citation>
    <scope>NUCLEOTIDE SEQUENCE [LARGE SCALE GENOMIC DNA]</scope>
    <source>
        <strain evidence="1 2">F0411</strain>
    </source>
</reference>
<dbReference type="STRING" id="857291.HMPREF9138_00824"/>
<dbReference type="EMBL" id="AFXP01000005">
    <property type="protein sequence ID" value="EHG16697.1"/>
    <property type="molecule type" value="Genomic_DNA"/>
</dbReference>
<name>G6AF56_9BACT</name>
<dbReference type="HOGENOM" id="CLU_3121172_0_0_10"/>
<organism evidence="1 2">
    <name type="scientific">Prevotella histicola F0411</name>
    <dbReference type="NCBI Taxonomy" id="857291"/>
    <lineage>
        <taxon>Bacteria</taxon>
        <taxon>Pseudomonadati</taxon>
        <taxon>Bacteroidota</taxon>
        <taxon>Bacteroidia</taxon>
        <taxon>Bacteroidales</taxon>
        <taxon>Prevotellaceae</taxon>
        <taxon>Prevotella</taxon>
    </lineage>
</organism>
<keyword evidence="2" id="KW-1185">Reference proteome</keyword>
<comment type="caution">
    <text evidence="1">The sequence shown here is derived from an EMBL/GenBank/DDBJ whole genome shotgun (WGS) entry which is preliminary data.</text>
</comment>
<sequence>MVMITISKTILQNLKGHDKQNRKILDFYGFITITNPNSYKQAFKRACFTL</sequence>
<proteinExistence type="predicted"/>
<gene>
    <name evidence="1" type="ORF">HMPREF9138_00824</name>
</gene>
<dbReference type="Proteomes" id="UP000004597">
    <property type="component" value="Unassembled WGS sequence"/>
</dbReference>
<protein>
    <submittedName>
        <fullName evidence="1">Uncharacterized protein</fullName>
    </submittedName>
</protein>
<dbReference type="AlphaFoldDB" id="G6AF56"/>
<evidence type="ECO:0000313" key="2">
    <source>
        <dbReference type="Proteomes" id="UP000004597"/>
    </source>
</evidence>